<feature type="compositionally biased region" description="Low complexity" evidence="1">
    <location>
        <begin position="112"/>
        <end position="123"/>
    </location>
</feature>
<feature type="region of interest" description="Disordered" evidence="1">
    <location>
        <begin position="376"/>
        <end position="396"/>
    </location>
</feature>
<feature type="region of interest" description="Disordered" evidence="1">
    <location>
        <begin position="890"/>
        <end position="915"/>
    </location>
</feature>
<feature type="compositionally biased region" description="Acidic residues" evidence="1">
    <location>
        <begin position="40"/>
        <end position="50"/>
    </location>
</feature>
<feature type="region of interest" description="Disordered" evidence="1">
    <location>
        <begin position="520"/>
        <end position="569"/>
    </location>
</feature>
<feature type="region of interest" description="Disordered" evidence="1">
    <location>
        <begin position="790"/>
        <end position="814"/>
    </location>
</feature>
<feature type="compositionally biased region" description="Low complexity" evidence="1">
    <location>
        <begin position="224"/>
        <end position="235"/>
    </location>
</feature>
<accession>A0A0P1BQH0</accession>
<feature type="region of interest" description="Disordered" evidence="1">
    <location>
        <begin position="1"/>
        <end position="183"/>
    </location>
</feature>
<feature type="compositionally biased region" description="Basic and acidic residues" evidence="1">
    <location>
        <begin position="1131"/>
        <end position="1146"/>
    </location>
</feature>
<dbReference type="OrthoDB" id="10307252at2759"/>
<evidence type="ECO:0000313" key="3">
    <source>
        <dbReference type="Proteomes" id="UP000054845"/>
    </source>
</evidence>
<feature type="compositionally biased region" description="Basic and acidic residues" evidence="1">
    <location>
        <begin position="1187"/>
        <end position="1201"/>
    </location>
</feature>
<feature type="compositionally biased region" description="Polar residues" evidence="1">
    <location>
        <begin position="280"/>
        <end position="297"/>
    </location>
</feature>
<feature type="region of interest" description="Disordered" evidence="1">
    <location>
        <begin position="1187"/>
        <end position="1225"/>
    </location>
</feature>
<feature type="compositionally biased region" description="Low complexity" evidence="1">
    <location>
        <begin position="159"/>
        <end position="175"/>
    </location>
</feature>
<sequence length="1281" mass="135708">MAASAMDNDDAGRVGSGGVRSRWTTWRSKWHGHGTPTQADIDDGLWDTNDDGFLQDVAESTSKSLPQSHLYTMFSSPNSDRAAENFSRPQGPQQRVSDSSSGSGDPSHESSSRPTSYTSSAFSPTLHAAGPDSAPVGPGGFIQASPLLGGYDLRKAKISSPSSQSPSARSSPQAPNFTFKPIEGEEGSSAYYSVETDLQEQLRSSLDFASNRASAYAHGGRKNALLSRQASSSSLNHIDSAAYPRTPSNASVLGPEGETRHFVHAHTSMGSPSKDYAFPGTSSSVFASSSRIGSQLSRWEPPSPRTTILPLESASKGGNASGNYGDPGSPAGSLAKRRFGRREKRSPESPVLPKIDSIGSAFGSDYALGQSSFESLGPSALKTSETPPLGGPRRTSIVKGTLVSGLRKFMQSSHSPSASTDLASKQMSRASSKASLAQSASGDRLGRRPSHVEMDDTPATAAQPGYDNIQLVNEASALSGWQQTSIDEHTTPTNVDIPQHPMLQELPAGAALRNVLAHRPSTAPSQQLFHTQSEEPTSLDSYGQASLDVGPNYPLRPTNVRQPSAPTSAEAAAVDSGWSFSNPDRRKPSFDSLAARLTSRSPNIERSALRGASEKVSSRRSSRASVIDVIHDEPRRRGIFTGSNLVIPSQSRPSSRGDGIEELDVELHSAPARPLRENIVRPNSARSSIPVSDFHDIAATFNAAHTKRWSGALSQASATQSLGARRGSVASFVSRRGSDAPFFSRASLYGVANGDARKSFGLQGDASREHFATASVDDFRLLDESACRERRGSRSKTALSDGVPLPRPARRSFVGQGSKRWSGLAFGGSKPLKVDGSSISRPTSVASSAFSDAAADMLVDKSPRTPTTPGLRAAVAAGDLDTEAIVRRMQRNSDQSKRRLSPLEADSQTAPEEPRMRVPFMGARPNTSASQQHMQWTATGERRALSSVLDPVRRPSTSDAVPVNGARSPLLQHLHAAHFQMLQGKALQTSGDQLPEATPAVVSKTTRVSSARPGSGDTVASKSSNFRRPAEFNDAAFDATAAFESIPSPLPFAQLPQQSSAAPHSEAQGTSADLLSAAAAAASGDSHRRITEGERSKPEPLLLSPPFDLEGAPESPADPHLTFSDGEDTDDGKSEGRVSLNLDRDLVASPRPPPLDAPCSPGTEADESEMELLSDSHFVFGDDHQHLRKRSTDSLRDRASLSDRPAIPRRSSSSSLTGKSPPYTTALSSATASHRLALPRSARSSFDSVHSVLNSAAELATVPSAGQTATTAGDRRSYAFV</sequence>
<name>A0A0P1BQH0_9BASI</name>
<feature type="compositionally biased region" description="Basic and acidic residues" evidence="1">
    <location>
        <begin position="444"/>
        <end position="454"/>
    </location>
</feature>
<feature type="compositionally biased region" description="Low complexity" evidence="1">
    <location>
        <begin position="1202"/>
        <end position="1222"/>
    </location>
</feature>
<protein>
    <submittedName>
        <fullName evidence="2">Uncharacterized protein</fullName>
    </submittedName>
</protein>
<feature type="compositionally biased region" description="Polar residues" evidence="1">
    <location>
        <begin position="410"/>
        <end position="427"/>
    </location>
</feature>
<feature type="compositionally biased region" description="Polar residues" evidence="1">
    <location>
        <begin position="58"/>
        <end position="79"/>
    </location>
</feature>
<dbReference type="EMBL" id="CCYA01000276">
    <property type="protein sequence ID" value="CEH18848.1"/>
    <property type="molecule type" value="Genomic_DNA"/>
</dbReference>
<feature type="compositionally biased region" description="Polar residues" evidence="1">
    <location>
        <begin position="1055"/>
        <end position="1070"/>
    </location>
</feature>
<feature type="region of interest" description="Disordered" evidence="1">
    <location>
        <begin position="409"/>
        <end position="464"/>
    </location>
</feature>
<keyword evidence="3" id="KW-1185">Reference proteome</keyword>
<feature type="compositionally biased region" description="Polar residues" evidence="1">
    <location>
        <begin position="522"/>
        <end position="544"/>
    </location>
</feature>
<feature type="compositionally biased region" description="Polar residues" evidence="1">
    <location>
        <begin position="87"/>
        <end position="96"/>
    </location>
</feature>
<feature type="region of interest" description="Disordered" evidence="1">
    <location>
        <begin position="1050"/>
        <end position="1169"/>
    </location>
</feature>
<evidence type="ECO:0000256" key="1">
    <source>
        <dbReference type="SAM" id="MobiDB-lite"/>
    </source>
</evidence>
<dbReference type="Proteomes" id="UP000054845">
    <property type="component" value="Unassembled WGS sequence"/>
</dbReference>
<reference evidence="3" key="1">
    <citation type="submission" date="2014-09" db="EMBL/GenBank/DDBJ databases">
        <authorList>
            <person name="Sharma Rahul"/>
            <person name="Thines Marco"/>
        </authorList>
    </citation>
    <scope>NUCLEOTIDE SEQUENCE [LARGE SCALE GENOMIC DNA]</scope>
</reference>
<feature type="region of interest" description="Disordered" evidence="1">
    <location>
        <begin position="219"/>
        <end position="356"/>
    </location>
</feature>
<evidence type="ECO:0000313" key="2">
    <source>
        <dbReference type="EMBL" id="CEH18848.1"/>
    </source>
</evidence>
<feature type="compositionally biased region" description="Low complexity" evidence="1">
    <location>
        <begin position="428"/>
        <end position="441"/>
    </location>
</feature>
<proteinExistence type="predicted"/>
<feature type="compositionally biased region" description="Basic and acidic residues" evidence="1">
    <location>
        <begin position="1085"/>
        <end position="1098"/>
    </location>
</feature>
<feature type="region of interest" description="Disordered" evidence="1">
    <location>
        <begin position="998"/>
        <end position="1026"/>
    </location>
</feature>
<organism evidence="2 3">
    <name type="scientific">Ceraceosorus bombacis</name>
    <dbReference type="NCBI Taxonomy" id="401625"/>
    <lineage>
        <taxon>Eukaryota</taxon>
        <taxon>Fungi</taxon>
        <taxon>Dikarya</taxon>
        <taxon>Basidiomycota</taxon>
        <taxon>Ustilaginomycotina</taxon>
        <taxon>Exobasidiomycetes</taxon>
        <taxon>Ceraceosorales</taxon>
        <taxon>Ceraceosoraceae</taxon>
        <taxon>Ceraceosorus</taxon>
    </lineage>
</organism>
<feature type="compositionally biased region" description="Low complexity" evidence="1">
    <location>
        <begin position="1071"/>
        <end position="1084"/>
    </location>
</feature>
<feature type="compositionally biased region" description="Basic residues" evidence="1">
    <location>
        <begin position="335"/>
        <end position="344"/>
    </location>
</feature>